<proteinExistence type="predicted"/>
<evidence type="ECO:0000256" key="1">
    <source>
        <dbReference type="SAM" id="MobiDB-lite"/>
    </source>
</evidence>
<feature type="region of interest" description="Disordered" evidence="1">
    <location>
        <begin position="259"/>
        <end position="325"/>
    </location>
</feature>
<feature type="compositionally biased region" description="Low complexity" evidence="1">
    <location>
        <begin position="226"/>
        <end position="241"/>
    </location>
</feature>
<feature type="region of interest" description="Disordered" evidence="1">
    <location>
        <begin position="195"/>
        <end position="247"/>
    </location>
</feature>
<feature type="region of interest" description="Disordered" evidence="1">
    <location>
        <begin position="124"/>
        <end position="170"/>
    </location>
</feature>
<protein>
    <submittedName>
        <fullName evidence="2">Uncharacterized protein</fullName>
    </submittedName>
</protein>
<organism evidence="2 3">
    <name type="scientific">Puccinia coronata f. sp. avenae</name>
    <dbReference type="NCBI Taxonomy" id="200324"/>
    <lineage>
        <taxon>Eukaryota</taxon>
        <taxon>Fungi</taxon>
        <taxon>Dikarya</taxon>
        <taxon>Basidiomycota</taxon>
        <taxon>Pucciniomycotina</taxon>
        <taxon>Pucciniomycetes</taxon>
        <taxon>Pucciniales</taxon>
        <taxon>Pucciniaceae</taxon>
        <taxon>Puccinia</taxon>
    </lineage>
</organism>
<evidence type="ECO:0000313" key="3">
    <source>
        <dbReference type="Proteomes" id="UP000235388"/>
    </source>
</evidence>
<feature type="region of interest" description="Disordered" evidence="1">
    <location>
        <begin position="703"/>
        <end position="822"/>
    </location>
</feature>
<feature type="compositionally biased region" description="Acidic residues" evidence="1">
    <location>
        <begin position="766"/>
        <end position="822"/>
    </location>
</feature>
<feature type="compositionally biased region" description="Polar residues" evidence="1">
    <location>
        <begin position="259"/>
        <end position="281"/>
    </location>
</feature>
<sequence>MPSFGFLPSVAPSLSHGTHSAPQGSGWPADASQGQHHHGYYNGALNDYNGAINDQDANTYLGDPMSQFQHDRYCNGALPLQDTSIVLSLAIDQQGPLPHGSTLRNQVLQPGNYRLYPQHFNYFGGNAPSSGQPPAQHVPSPASAPAPGFTQYPPPSRPEPVPCSQPPAPLQVANPQATMQALPLPGWDQLNTHAKAQWQAGQKKKKELPGSRQKTSCTSSNSFIHSGSNTAAAGTTTSGSSEPLPAVTSVPTPVPILSSTTLASSDSVPSATPNNRMSDNANALPRTDLVPSPLPNVDESPELTAEPASERKSALGIGRGPASKRPFEPDVVAQYQDESFDKLCRIANRFGVNHRLTAKNRLALDQIYENYHREVYLLAITNKLNPQPALEYLGDKTRFRGPTSYNNFCLYNPEASPIHHDYTKTSNERANLTGALWRKLDKKQKAKYRDPDFLETLPNPYIHLRKAAEARLAAGQPNVDKDGVQIGPKSSRKQYTNLRPKRWAKKTLLDMKRIRQAYQVEGFMVVITKRGKRTMITAGGSHLGQQFLDMTEVEQDTTGPVQDFCKFVNGQKVIKKMTGSDAPAVVKPKNQRKGRVVLADGKYNKGNKKSNLADVREKLGAALTAATGGRYTRGWPGETQEKLQELGVQLRVRDNDLKVKPDMFCGALGKMWDIDLQHIQVAMGEGWLELTGPQRTGDTVDVIGAVPDPDDNNNNQQTAARSESAQKVTKNTNASRGVKRGTNKSVSGRPTKRHRHIKEAQNVDLFNDEEDENNSNDDDKEEEEEEEEEDNEEEEEDEEEEDDDSEIDSDQEESDENEDGED</sequence>
<evidence type="ECO:0000313" key="2">
    <source>
        <dbReference type="EMBL" id="PLW27096.1"/>
    </source>
</evidence>
<feature type="region of interest" description="Disordered" evidence="1">
    <location>
        <begin position="13"/>
        <end position="40"/>
    </location>
</feature>
<accession>A0A2N5TNN2</accession>
<reference evidence="2 3" key="1">
    <citation type="submission" date="2017-11" db="EMBL/GenBank/DDBJ databases">
        <title>De novo assembly and phasing of dikaryotic genomes from two isolates of Puccinia coronata f. sp. avenae, the causal agent of oat crown rust.</title>
        <authorList>
            <person name="Miller M.E."/>
            <person name="Zhang Y."/>
            <person name="Omidvar V."/>
            <person name="Sperschneider J."/>
            <person name="Schwessinger B."/>
            <person name="Raley C."/>
            <person name="Palmer J.M."/>
            <person name="Garnica D."/>
            <person name="Upadhyaya N."/>
            <person name="Rathjen J."/>
            <person name="Taylor J.M."/>
            <person name="Park R.F."/>
            <person name="Dodds P.N."/>
            <person name="Hirsch C.D."/>
            <person name="Kianian S.F."/>
            <person name="Figueroa M."/>
        </authorList>
    </citation>
    <scope>NUCLEOTIDE SEQUENCE [LARGE SCALE GENOMIC DNA]</scope>
    <source>
        <strain evidence="2">12NC29</strain>
    </source>
</reference>
<dbReference type="AlphaFoldDB" id="A0A2N5TNN2"/>
<name>A0A2N5TNN2_9BASI</name>
<comment type="caution">
    <text evidence="2">The sequence shown here is derived from an EMBL/GenBank/DDBJ whole genome shotgun (WGS) entry which is preliminary data.</text>
</comment>
<dbReference type="CDD" id="cd00084">
    <property type="entry name" value="HMG-box_SF"/>
    <property type="match status" value="1"/>
</dbReference>
<dbReference type="Proteomes" id="UP000235388">
    <property type="component" value="Unassembled WGS sequence"/>
</dbReference>
<feature type="compositionally biased region" description="Polar residues" evidence="1">
    <location>
        <begin position="716"/>
        <end position="735"/>
    </location>
</feature>
<gene>
    <name evidence="2" type="ORF">PCANC_26332</name>
</gene>
<feature type="compositionally biased region" description="Polar residues" evidence="1">
    <location>
        <begin position="212"/>
        <end position="225"/>
    </location>
</feature>
<feature type="compositionally biased region" description="Pro residues" evidence="1">
    <location>
        <begin position="152"/>
        <end position="169"/>
    </location>
</feature>
<keyword evidence="3" id="KW-1185">Reference proteome</keyword>
<dbReference type="PANTHER" id="PTHR48162">
    <property type="entry name" value="YALI0A06930P"/>
    <property type="match status" value="1"/>
</dbReference>
<dbReference type="InterPro" id="IPR053110">
    <property type="entry name" value="Ribosomal_L1-TF"/>
</dbReference>
<dbReference type="PANTHER" id="PTHR48162:SF1">
    <property type="entry name" value="RIBOSOMAL L1 DOMAIN-CONTAINING PROTEIN CG13096"/>
    <property type="match status" value="1"/>
</dbReference>
<dbReference type="EMBL" id="PGCJ01000505">
    <property type="protein sequence ID" value="PLW27096.1"/>
    <property type="molecule type" value="Genomic_DNA"/>
</dbReference>